<gene>
    <name evidence="1" type="ORF">Q664_33180</name>
</gene>
<dbReference type="SUPFAM" id="SSF53335">
    <property type="entry name" value="S-adenosyl-L-methionine-dependent methyltransferases"/>
    <property type="match status" value="1"/>
</dbReference>
<accession>A0A084SMQ4</accession>
<protein>
    <recommendedName>
        <fullName evidence="3">S-adenosyl methyltransferase</fullName>
    </recommendedName>
</protein>
<name>A0A084SMQ4_9BACT</name>
<dbReference type="AlphaFoldDB" id="A0A084SMQ4"/>
<dbReference type="InterPro" id="IPR006764">
    <property type="entry name" value="SAM_dep_MeTrfase_SAV2177_type"/>
</dbReference>
<organism evidence="1 2">
    <name type="scientific">Archangium violaceum Cb vi76</name>
    <dbReference type="NCBI Taxonomy" id="1406225"/>
    <lineage>
        <taxon>Bacteria</taxon>
        <taxon>Pseudomonadati</taxon>
        <taxon>Myxococcota</taxon>
        <taxon>Myxococcia</taxon>
        <taxon>Myxococcales</taxon>
        <taxon>Cystobacterineae</taxon>
        <taxon>Archangiaceae</taxon>
        <taxon>Archangium</taxon>
    </lineage>
</organism>
<dbReference type="PIRSF" id="PIRSF017393">
    <property type="entry name" value="MTase_SAV2177"/>
    <property type="match status" value="1"/>
</dbReference>
<evidence type="ECO:0000313" key="2">
    <source>
        <dbReference type="Proteomes" id="UP000028547"/>
    </source>
</evidence>
<dbReference type="Pfam" id="PF04672">
    <property type="entry name" value="Methyltransf_19"/>
    <property type="match status" value="1"/>
</dbReference>
<evidence type="ECO:0000313" key="1">
    <source>
        <dbReference type="EMBL" id="KFA89739.1"/>
    </source>
</evidence>
<comment type="caution">
    <text evidence="1">The sequence shown here is derived from an EMBL/GenBank/DDBJ whole genome shotgun (WGS) entry which is preliminary data.</text>
</comment>
<dbReference type="Proteomes" id="UP000028547">
    <property type="component" value="Unassembled WGS sequence"/>
</dbReference>
<sequence>MSHEAEPTAPNTGRMFDYWLGGSHHYPVDVAAAQAFEVVFKDFRPVFRALRDFIGRASRYIQAQGVDQFLVLGAGLPTQGNVHETVPGARVLYTDIDDSNVALGQRILAGVPGTGYTRCDATDLSTLDLGLLRQVLGPLRRLGIIVVGVEAFMTDEQVRDSFQKLHDLAPPGSYLAFDCDSPKALEHPELVRMMGPNFHMRTPAQLEAVLGPWRLTEDGIQPVALWRNPETPASVGPYMNGGVAAKP</sequence>
<dbReference type="RefSeq" id="WP_043404191.1">
    <property type="nucleotide sequence ID" value="NZ_JPMI01000233.1"/>
</dbReference>
<proteinExistence type="predicted"/>
<evidence type="ECO:0008006" key="3">
    <source>
        <dbReference type="Google" id="ProtNLM"/>
    </source>
</evidence>
<dbReference type="InterPro" id="IPR029063">
    <property type="entry name" value="SAM-dependent_MTases_sf"/>
</dbReference>
<dbReference type="EMBL" id="JPMI01000233">
    <property type="protein sequence ID" value="KFA89739.1"/>
    <property type="molecule type" value="Genomic_DNA"/>
</dbReference>
<dbReference type="Gene3D" id="3.40.50.150">
    <property type="entry name" value="Vaccinia Virus protein VP39"/>
    <property type="match status" value="1"/>
</dbReference>
<reference evidence="1 2" key="1">
    <citation type="submission" date="2014-07" db="EMBL/GenBank/DDBJ databases">
        <title>Draft Genome Sequence of Gephyronic Acid Producer, Cystobacter violaceus Strain Cb vi76.</title>
        <authorList>
            <person name="Stevens D.C."/>
            <person name="Young J."/>
            <person name="Carmichael R."/>
            <person name="Tan J."/>
            <person name="Taylor R.E."/>
        </authorList>
    </citation>
    <scope>NUCLEOTIDE SEQUENCE [LARGE SCALE GENOMIC DNA]</scope>
    <source>
        <strain evidence="1 2">Cb vi76</strain>
    </source>
</reference>